<dbReference type="InterPro" id="IPR000914">
    <property type="entry name" value="SBP_5_dom"/>
</dbReference>
<evidence type="ECO:0000313" key="5">
    <source>
        <dbReference type="Proteomes" id="UP001501407"/>
    </source>
</evidence>
<protein>
    <submittedName>
        <fullName evidence="4">ABC transporter substrate-binding protein</fullName>
    </submittedName>
</protein>
<dbReference type="PROSITE" id="PS51257">
    <property type="entry name" value="PROKAR_LIPOPROTEIN"/>
    <property type="match status" value="1"/>
</dbReference>
<feature type="region of interest" description="Disordered" evidence="1">
    <location>
        <begin position="25"/>
        <end position="46"/>
    </location>
</feature>
<evidence type="ECO:0000313" key="4">
    <source>
        <dbReference type="EMBL" id="GAA5090565.1"/>
    </source>
</evidence>
<proteinExistence type="predicted"/>
<reference evidence="5" key="1">
    <citation type="journal article" date="2019" name="Int. J. Syst. Evol. Microbiol.">
        <title>The Global Catalogue of Microorganisms (GCM) 10K type strain sequencing project: providing services to taxonomists for standard genome sequencing and annotation.</title>
        <authorList>
            <consortium name="The Broad Institute Genomics Platform"/>
            <consortium name="The Broad Institute Genome Sequencing Center for Infectious Disease"/>
            <person name="Wu L."/>
            <person name="Ma J."/>
        </authorList>
    </citation>
    <scope>NUCLEOTIDE SEQUENCE [LARGE SCALE GENOMIC DNA]</scope>
    <source>
        <strain evidence="5">JCM 18959</strain>
    </source>
</reference>
<dbReference type="InterPro" id="IPR039424">
    <property type="entry name" value="SBP_5"/>
</dbReference>
<dbReference type="SUPFAM" id="SSF53850">
    <property type="entry name" value="Periplasmic binding protein-like II"/>
    <property type="match status" value="1"/>
</dbReference>
<name>A0ABP9M7E4_9MICO</name>
<accession>A0ABP9M7E4</accession>
<feature type="signal peptide" evidence="2">
    <location>
        <begin position="1"/>
        <end position="22"/>
    </location>
</feature>
<sequence>MRLRTPLLAIGLAAAIALTGCAAGGGGDSPSEDGASLTIAKPDGPITTETNNPFVADASAMRLGYANAIFEPLGIVNLVDPSADVVPWLASEITWSEDYRSVQLTAREDVTWNDGEPFTAEDIAFTFQLTKDNPALDTTALHISDVAVDGDTATVSFENPMYIKQDKVLHKLIVPKHIWESVDDPTTFVNEEPVGTGPYTLTNFDSQAVELTARDDYWGGELAVPTLYYVSYADNTALTTALANGDADWAQAFIPNVQSAFLDKDENNVYWAPAGFGIDTMFVNTTTKPFDDVAFRQAVNMVIDRSKHAEIAREGGVPVLTSVTGLPTPAGDDYISSEFSGEEFTVDVDGAKAVLEGAGYTWDGETLVDPDGEPVTFTLSVPQGWNDYVTGISLISDAVKQLGVEAAVDTPDSDTWWAAKSEGDFQAVLHWTDSGATPYDLYSDMMDGRFLKPMGESADFNFGRYDNADATAALNEYATTTDDAARTAALEKIQKIFVEDVPTMPIGTRPFISEFNTRSFVGWPSDDDPYVNADPTQPTSVYILTKLQPAD</sequence>
<feature type="chain" id="PRO_5047362967" evidence="2">
    <location>
        <begin position="23"/>
        <end position="551"/>
    </location>
</feature>
<evidence type="ECO:0000256" key="2">
    <source>
        <dbReference type="SAM" id="SignalP"/>
    </source>
</evidence>
<dbReference type="CDD" id="cd08509">
    <property type="entry name" value="PBP2_TmCBP_oligosaccharides_like"/>
    <property type="match status" value="1"/>
</dbReference>
<dbReference type="Pfam" id="PF00496">
    <property type="entry name" value="SBP_bac_5"/>
    <property type="match status" value="1"/>
</dbReference>
<dbReference type="PANTHER" id="PTHR30290:SF82">
    <property type="entry name" value="ABC-TYPE DIPEPTIDE_OLIGOPEPTIDE TRANSPORT SYSTEM, PERIPLASMIC COMPONENT"/>
    <property type="match status" value="1"/>
</dbReference>
<dbReference type="Proteomes" id="UP001501407">
    <property type="component" value="Unassembled WGS sequence"/>
</dbReference>
<evidence type="ECO:0000256" key="1">
    <source>
        <dbReference type="SAM" id="MobiDB-lite"/>
    </source>
</evidence>
<feature type="domain" description="Solute-binding protein family 5" evidence="3">
    <location>
        <begin position="85"/>
        <end position="441"/>
    </location>
</feature>
<dbReference type="Gene3D" id="3.90.76.10">
    <property type="entry name" value="Dipeptide-binding Protein, Domain 1"/>
    <property type="match status" value="1"/>
</dbReference>
<dbReference type="EMBL" id="BAABKZ010000001">
    <property type="protein sequence ID" value="GAA5090565.1"/>
    <property type="molecule type" value="Genomic_DNA"/>
</dbReference>
<gene>
    <name evidence="4" type="ORF">GCM10025760_16410</name>
</gene>
<evidence type="ECO:0000259" key="3">
    <source>
        <dbReference type="Pfam" id="PF00496"/>
    </source>
</evidence>
<keyword evidence="5" id="KW-1185">Reference proteome</keyword>
<comment type="caution">
    <text evidence="4">The sequence shown here is derived from an EMBL/GenBank/DDBJ whole genome shotgun (WGS) entry which is preliminary data.</text>
</comment>
<keyword evidence="2" id="KW-0732">Signal</keyword>
<dbReference type="RefSeq" id="WP_194413399.1">
    <property type="nucleotide sequence ID" value="NZ_BAABKZ010000001.1"/>
</dbReference>
<organism evidence="4 5">
    <name type="scientific">Microbacterium yannicii</name>
    <dbReference type="NCBI Taxonomy" id="671622"/>
    <lineage>
        <taxon>Bacteria</taxon>
        <taxon>Bacillati</taxon>
        <taxon>Actinomycetota</taxon>
        <taxon>Actinomycetes</taxon>
        <taxon>Micrococcales</taxon>
        <taxon>Microbacteriaceae</taxon>
        <taxon>Microbacterium</taxon>
    </lineage>
</organism>
<dbReference type="PANTHER" id="PTHR30290">
    <property type="entry name" value="PERIPLASMIC BINDING COMPONENT OF ABC TRANSPORTER"/>
    <property type="match status" value="1"/>
</dbReference>
<dbReference type="Gene3D" id="3.40.190.10">
    <property type="entry name" value="Periplasmic binding protein-like II"/>
    <property type="match status" value="1"/>
</dbReference>
<dbReference type="Gene3D" id="3.10.105.10">
    <property type="entry name" value="Dipeptide-binding Protein, Domain 3"/>
    <property type="match status" value="1"/>
</dbReference>